<dbReference type="RefSeq" id="WP_212215028.1">
    <property type="nucleotide sequence ID" value="NZ_JAGUCO010000003.1"/>
</dbReference>
<dbReference type="InterPro" id="IPR029066">
    <property type="entry name" value="PLP-binding_barrel"/>
</dbReference>
<dbReference type="EC" id="5.1.1.1" evidence="5"/>
<dbReference type="Gene3D" id="3.20.20.10">
    <property type="entry name" value="Alanine racemase"/>
    <property type="match status" value="1"/>
</dbReference>
<gene>
    <name evidence="5" type="ORF">KEM10_06480</name>
</gene>
<protein>
    <submittedName>
        <fullName evidence="5">Alanine racemase</fullName>
        <ecNumber evidence="5">5.1.1.1</ecNumber>
    </submittedName>
</protein>
<keyword evidence="3 5" id="KW-0413">Isomerase</keyword>
<evidence type="ECO:0000256" key="3">
    <source>
        <dbReference type="ARBA" id="ARBA00023235"/>
    </source>
</evidence>
<dbReference type="SUPFAM" id="SSF51419">
    <property type="entry name" value="PLP-binding barrel"/>
    <property type="match status" value="1"/>
</dbReference>
<evidence type="ECO:0000313" key="6">
    <source>
        <dbReference type="Proteomes" id="UP000708576"/>
    </source>
</evidence>
<dbReference type="Pfam" id="PF01168">
    <property type="entry name" value="Ala_racemase_N"/>
    <property type="match status" value="1"/>
</dbReference>
<keyword evidence="6" id="KW-1185">Reference proteome</keyword>
<evidence type="ECO:0000256" key="2">
    <source>
        <dbReference type="ARBA" id="ARBA00022898"/>
    </source>
</evidence>
<feature type="domain" description="Alanine racemase N-terminal" evidence="4">
    <location>
        <begin position="7"/>
        <end position="224"/>
    </location>
</feature>
<comment type="caution">
    <text evidence="5">The sequence shown here is derived from an EMBL/GenBank/DDBJ whole genome shotgun (WGS) entry which is preliminary data.</text>
</comment>
<dbReference type="PANTHER" id="PTHR30511:SF3">
    <property type="entry name" value="LYSINE RACEMASE"/>
    <property type="match status" value="1"/>
</dbReference>
<name>A0ABS5JTX9_9BACT</name>
<comment type="cofactor">
    <cofactor evidence="1">
        <name>pyridoxal 5'-phosphate</name>
        <dbReference type="ChEBI" id="CHEBI:597326"/>
    </cofactor>
</comment>
<dbReference type="InterPro" id="IPR001608">
    <property type="entry name" value="Ala_racemase_N"/>
</dbReference>
<dbReference type="Proteomes" id="UP000708576">
    <property type="component" value="Unassembled WGS sequence"/>
</dbReference>
<sequence length="359" mass="40664">MAFITLDSQKLKTNFDYLYKLFKKKNIDWAVVTKMLSGNRLFLNELLKLDIKQVADSRVSNLKTIKSINPNVETIYIKPPAKRSISSIVKYADISLNTEIETIKRLSEEAQKQNKTHKVIIMIELGELREGVMGDDFMSFYERVFKLNNIKVVGVGTNLTCLYGVLPNQDKLIQLCLYEQLVESRFNQQISYVSGGTSVTIPLIFQNMLPKGINHFRVGETLFLGTDVYSDGKINEMQNDAFSLYSEIIELIEKPIVPNGDLGTNLEGHSLDFDEENIGKTSYRAIIDLGLLDADVNHLSLKDKSLKISGASSDVTVLDLGDNRNNYKVGDLVEFEMDYMGTLRIMNSNYIDKKVINEL</sequence>
<evidence type="ECO:0000256" key="1">
    <source>
        <dbReference type="ARBA" id="ARBA00001933"/>
    </source>
</evidence>
<keyword evidence="2" id="KW-0663">Pyridoxal phosphate</keyword>
<evidence type="ECO:0000313" key="5">
    <source>
        <dbReference type="EMBL" id="MBS2097921.1"/>
    </source>
</evidence>
<reference evidence="5 6" key="1">
    <citation type="journal article" date="2015" name="Int. J. Syst. Evol. Microbiol.">
        <title>Carboxylicivirga linearis sp. nov., isolated from a sea cucumber culture pond.</title>
        <authorList>
            <person name="Wang F.Q."/>
            <person name="Zhou Y.X."/>
            <person name="Lin X.Z."/>
            <person name="Chen G.J."/>
            <person name="Du Z.J."/>
        </authorList>
    </citation>
    <scope>NUCLEOTIDE SEQUENCE [LARGE SCALE GENOMIC DNA]</scope>
    <source>
        <strain evidence="5 6">FB218</strain>
    </source>
</reference>
<accession>A0ABS5JTX9</accession>
<dbReference type="PANTHER" id="PTHR30511">
    <property type="entry name" value="ALANINE RACEMASE"/>
    <property type="match status" value="1"/>
</dbReference>
<evidence type="ECO:0000259" key="4">
    <source>
        <dbReference type="Pfam" id="PF01168"/>
    </source>
</evidence>
<organism evidence="5 6">
    <name type="scientific">Carboxylicivirga linearis</name>
    <dbReference type="NCBI Taxonomy" id="1628157"/>
    <lineage>
        <taxon>Bacteria</taxon>
        <taxon>Pseudomonadati</taxon>
        <taxon>Bacteroidota</taxon>
        <taxon>Bacteroidia</taxon>
        <taxon>Marinilabiliales</taxon>
        <taxon>Marinilabiliaceae</taxon>
        <taxon>Carboxylicivirga</taxon>
    </lineage>
</organism>
<dbReference type="InterPro" id="IPR000821">
    <property type="entry name" value="Ala_racemase"/>
</dbReference>
<proteinExistence type="predicted"/>
<dbReference type="EMBL" id="JAGUCO010000003">
    <property type="protein sequence ID" value="MBS2097921.1"/>
    <property type="molecule type" value="Genomic_DNA"/>
</dbReference>
<dbReference type="GO" id="GO:0008784">
    <property type="term" value="F:alanine racemase activity"/>
    <property type="evidence" value="ECO:0007669"/>
    <property type="project" value="UniProtKB-EC"/>
</dbReference>